<evidence type="ECO:0000313" key="16">
    <source>
        <dbReference type="EMBL" id="ADW18997.1"/>
    </source>
</evidence>
<keyword evidence="10" id="KW-0067">ATP-binding</keyword>
<dbReference type="InterPro" id="IPR036097">
    <property type="entry name" value="HisK_dim/P_sf"/>
</dbReference>
<dbReference type="GO" id="GO:0005886">
    <property type="term" value="C:plasma membrane"/>
    <property type="evidence" value="ECO:0007669"/>
    <property type="project" value="UniProtKB-SubCell"/>
</dbReference>
<evidence type="ECO:0000256" key="8">
    <source>
        <dbReference type="ARBA" id="ARBA00022741"/>
    </source>
</evidence>
<evidence type="ECO:0000256" key="7">
    <source>
        <dbReference type="ARBA" id="ARBA00022692"/>
    </source>
</evidence>
<dbReference type="InterPro" id="IPR005467">
    <property type="entry name" value="His_kinase_dom"/>
</dbReference>
<feature type="transmembrane region" description="Helical" evidence="14">
    <location>
        <begin position="48"/>
        <end position="69"/>
    </location>
</feature>
<keyword evidence="12" id="KW-0902">Two-component regulatory system</keyword>
<dbReference type="CDD" id="cd18773">
    <property type="entry name" value="PDC1_HK_sensor"/>
    <property type="match status" value="1"/>
</dbReference>
<dbReference type="PROSITE" id="PS50109">
    <property type="entry name" value="HIS_KIN"/>
    <property type="match status" value="1"/>
</dbReference>
<accession>A0A7U4DQD3</accession>
<evidence type="ECO:0000256" key="10">
    <source>
        <dbReference type="ARBA" id="ARBA00022840"/>
    </source>
</evidence>
<dbReference type="RefSeq" id="WP_015725522.1">
    <property type="nucleotide sequence ID" value="NC_014972.1"/>
</dbReference>
<feature type="transmembrane region" description="Helical" evidence="14">
    <location>
        <begin position="311"/>
        <end position="332"/>
    </location>
</feature>
<reference evidence="16 17" key="1">
    <citation type="journal article" date="2011" name="Stand. Genomic Sci.">
        <title>Complete genome sequence of Desulfobulbus propionicus type strain (1pr3).</title>
        <authorList>
            <person name="Pagani I."/>
            <person name="Lapidus A."/>
            <person name="Nolan M."/>
            <person name="Lucas S."/>
            <person name="Hammon N."/>
            <person name="Deshpande S."/>
            <person name="Cheng J.F."/>
            <person name="Chertkov O."/>
            <person name="Davenport K."/>
            <person name="Tapia R."/>
            <person name="Han C."/>
            <person name="Goodwin L."/>
            <person name="Pitluck S."/>
            <person name="Liolios K."/>
            <person name="Mavromatis K."/>
            <person name="Ivanova N."/>
            <person name="Mikhailova N."/>
            <person name="Pati A."/>
            <person name="Chen A."/>
            <person name="Palaniappan K."/>
            <person name="Land M."/>
            <person name="Hauser L."/>
            <person name="Chang Y.J."/>
            <person name="Jeffries C.D."/>
            <person name="Detter J.C."/>
            <person name="Brambilla E."/>
            <person name="Kannan K.P."/>
            <person name="Djao O.D."/>
            <person name="Rohde M."/>
            <person name="Pukall R."/>
            <person name="Spring S."/>
            <person name="Goker M."/>
            <person name="Sikorski J."/>
            <person name="Woyke T."/>
            <person name="Bristow J."/>
            <person name="Eisen J.A."/>
            <person name="Markowitz V."/>
            <person name="Hugenholtz P."/>
            <person name="Kyrpides N.C."/>
            <person name="Klenk H.P."/>
        </authorList>
    </citation>
    <scope>NUCLEOTIDE SEQUENCE [LARGE SCALE GENOMIC DNA]</scope>
    <source>
        <strain evidence="17">ATCC 33891 / DSM 2032 / 1pr3</strain>
    </source>
</reference>
<name>A0A7U4DQD3_DESPD</name>
<dbReference type="SUPFAM" id="SSF47384">
    <property type="entry name" value="Homodimeric domain of signal transducing histidine kinase"/>
    <property type="match status" value="1"/>
</dbReference>
<dbReference type="Gene3D" id="1.10.287.130">
    <property type="match status" value="1"/>
</dbReference>
<dbReference type="SMART" id="SM00388">
    <property type="entry name" value="HisKA"/>
    <property type="match status" value="1"/>
</dbReference>
<dbReference type="KEGG" id="dpr:Despr_2863"/>
<evidence type="ECO:0000259" key="15">
    <source>
        <dbReference type="PROSITE" id="PS50109"/>
    </source>
</evidence>
<keyword evidence="5" id="KW-0597">Phosphoprotein</keyword>
<dbReference type="SMART" id="SM00387">
    <property type="entry name" value="HATPase_c"/>
    <property type="match status" value="1"/>
</dbReference>
<organism evidence="16 17">
    <name type="scientific">Desulfobulbus propionicus (strain ATCC 33891 / DSM 2032 / VKM B-1956 / 1pr3)</name>
    <dbReference type="NCBI Taxonomy" id="577650"/>
    <lineage>
        <taxon>Bacteria</taxon>
        <taxon>Pseudomonadati</taxon>
        <taxon>Thermodesulfobacteriota</taxon>
        <taxon>Desulfobulbia</taxon>
        <taxon>Desulfobulbales</taxon>
        <taxon>Desulfobulbaceae</taxon>
        <taxon>Desulfobulbus</taxon>
    </lineage>
</organism>
<dbReference type="Gene3D" id="3.30.450.20">
    <property type="entry name" value="PAS domain"/>
    <property type="match status" value="2"/>
</dbReference>
<evidence type="ECO:0000256" key="13">
    <source>
        <dbReference type="ARBA" id="ARBA00023136"/>
    </source>
</evidence>
<evidence type="ECO:0000256" key="1">
    <source>
        <dbReference type="ARBA" id="ARBA00000085"/>
    </source>
</evidence>
<keyword evidence="7 14" id="KW-0812">Transmembrane</keyword>
<dbReference type="AlphaFoldDB" id="A0A7U4DQD3"/>
<evidence type="ECO:0000256" key="14">
    <source>
        <dbReference type="SAM" id="Phobius"/>
    </source>
</evidence>
<dbReference type="Proteomes" id="UP000006365">
    <property type="component" value="Chromosome"/>
</dbReference>
<dbReference type="Pfam" id="PF00512">
    <property type="entry name" value="HisKA"/>
    <property type="match status" value="1"/>
</dbReference>
<evidence type="ECO:0000256" key="5">
    <source>
        <dbReference type="ARBA" id="ARBA00022553"/>
    </source>
</evidence>
<dbReference type="CDD" id="cd00082">
    <property type="entry name" value="HisKA"/>
    <property type="match status" value="1"/>
</dbReference>
<protein>
    <recommendedName>
        <fullName evidence="3">histidine kinase</fullName>
        <ecNumber evidence="3">2.7.13.3</ecNumber>
    </recommendedName>
</protein>
<keyword evidence="8" id="KW-0547">Nucleotide-binding</keyword>
<evidence type="ECO:0000256" key="6">
    <source>
        <dbReference type="ARBA" id="ARBA00022679"/>
    </source>
</evidence>
<evidence type="ECO:0000313" key="17">
    <source>
        <dbReference type="Proteomes" id="UP000006365"/>
    </source>
</evidence>
<dbReference type="Gene3D" id="3.30.565.10">
    <property type="entry name" value="Histidine kinase-like ATPase, C-terminal domain"/>
    <property type="match status" value="1"/>
</dbReference>
<keyword evidence="11 14" id="KW-1133">Transmembrane helix</keyword>
<dbReference type="InterPro" id="IPR033479">
    <property type="entry name" value="dCache_1"/>
</dbReference>
<comment type="subcellular location">
    <subcellularLocation>
        <location evidence="2">Cell membrane</location>
        <topology evidence="2">Multi-pass membrane protein</topology>
    </subcellularLocation>
</comment>
<gene>
    <name evidence="16" type="ordered locus">Despr_2863</name>
</gene>
<comment type="catalytic activity">
    <reaction evidence="1">
        <text>ATP + protein L-histidine = ADP + protein N-phospho-L-histidine.</text>
        <dbReference type="EC" id="2.7.13.3"/>
    </reaction>
</comment>
<dbReference type="InterPro" id="IPR004358">
    <property type="entry name" value="Sig_transdc_His_kin-like_C"/>
</dbReference>
<sequence>MRVWDTSHLLDDIPASKTASTEHVYDYTDSQANLNRIRQHFKQLQTRLILGLVVGFLLPNALLSAYFHYQFAHTLKNSAKLNLIAVAESQKNTIDLYLQERLVNLYNLFHSKEFTLSPTQAHMDNSLSSLKHFNDGFVDVGFLNPNGIQIGYAGPFASLLGKDYSKEDWYQRLLKENKSYLISDIYTGFRNVPHFTIATKQVFDGRTYVMRASLDPDKLYLYLRAISQGKGVESTLVNRQGQYQVVDPGRSQLPGSSDYLPPVTAASGVEELVLNDQNMLVAYSWLKETPWALLAMQPVAVAQAGMIRARLVLTIGLIGVSLIVSVIIFFTIKKLVRRARRMAEKGQQLQEMLAHASKLASIGELAAGVAHEINNPLAIIMATSGVIRDMLNPEFELDHSPEAICKELSVIDAAATRAKGITRKLQDMGKSRVPCTVACDVNALVEEVVTRLKKVEFKPKHFDVQCQLAPDLPHILAEPEPLRQVFANILINAGDAIADKGTITIATEAKDGMVLVTIADTGKGIPPENLQRIFNPFFTTKGGGKGTGLGLSIAASIVKYLGGTIKVNSIPGTGSSFTILLPVNEQAKKTIKQHDK</sequence>
<dbReference type="PANTHER" id="PTHR43065">
    <property type="entry name" value="SENSOR HISTIDINE KINASE"/>
    <property type="match status" value="1"/>
</dbReference>
<keyword evidence="13 14" id="KW-0472">Membrane</keyword>
<evidence type="ECO:0000256" key="3">
    <source>
        <dbReference type="ARBA" id="ARBA00012438"/>
    </source>
</evidence>
<dbReference type="CDD" id="cd18774">
    <property type="entry name" value="PDC2_HK_sensor"/>
    <property type="match status" value="1"/>
</dbReference>
<dbReference type="PRINTS" id="PR00344">
    <property type="entry name" value="BCTRLSENSOR"/>
</dbReference>
<dbReference type="InterPro" id="IPR036890">
    <property type="entry name" value="HATPase_C_sf"/>
</dbReference>
<dbReference type="Pfam" id="PF02518">
    <property type="entry name" value="HATPase_c"/>
    <property type="match status" value="1"/>
</dbReference>
<keyword evidence="4" id="KW-1003">Cell membrane</keyword>
<evidence type="ECO:0000256" key="9">
    <source>
        <dbReference type="ARBA" id="ARBA00022777"/>
    </source>
</evidence>
<proteinExistence type="predicted"/>
<feature type="domain" description="Histidine kinase" evidence="15">
    <location>
        <begin position="368"/>
        <end position="585"/>
    </location>
</feature>
<dbReference type="InterPro" id="IPR003661">
    <property type="entry name" value="HisK_dim/P_dom"/>
</dbReference>
<evidence type="ECO:0000256" key="12">
    <source>
        <dbReference type="ARBA" id="ARBA00023012"/>
    </source>
</evidence>
<keyword evidence="17" id="KW-1185">Reference proteome</keyword>
<dbReference type="Pfam" id="PF02743">
    <property type="entry name" value="dCache_1"/>
    <property type="match status" value="1"/>
</dbReference>
<dbReference type="EC" id="2.7.13.3" evidence="3"/>
<keyword evidence="9 16" id="KW-0418">Kinase</keyword>
<keyword evidence="6" id="KW-0808">Transferase</keyword>
<dbReference type="GO" id="GO:0005524">
    <property type="term" value="F:ATP binding"/>
    <property type="evidence" value="ECO:0007669"/>
    <property type="project" value="UniProtKB-KW"/>
</dbReference>
<evidence type="ECO:0000256" key="4">
    <source>
        <dbReference type="ARBA" id="ARBA00022475"/>
    </source>
</evidence>
<dbReference type="InterPro" id="IPR003594">
    <property type="entry name" value="HATPase_dom"/>
</dbReference>
<dbReference type="EMBL" id="CP002364">
    <property type="protein sequence ID" value="ADW18997.1"/>
    <property type="molecule type" value="Genomic_DNA"/>
</dbReference>
<evidence type="ECO:0000256" key="2">
    <source>
        <dbReference type="ARBA" id="ARBA00004651"/>
    </source>
</evidence>
<dbReference type="SUPFAM" id="SSF55874">
    <property type="entry name" value="ATPase domain of HSP90 chaperone/DNA topoisomerase II/histidine kinase"/>
    <property type="match status" value="1"/>
</dbReference>
<dbReference type="PANTHER" id="PTHR43065:SF46">
    <property type="entry name" value="C4-DICARBOXYLATE TRANSPORT SENSOR PROTEIN DCTB"/>
    <property type="match status" value="1"/>
</dbReference>
<dbReference type="GO" id="GO:0000155">
    <property type="term" value="F:phosphorelay sensor kinase activity"/>
    <property type="evidence" value="ECO:0007669"/>
    <property type="project" value="InterPro"/>
</dbReference>
<evidence type="ECO:0000256" key="11">
    <source>
        <dbReference type="ARBA" id="ARBA00022989"/>
    </source>
</evidence>